<gene>
    <name evidence="2" type="ORF">GQ55_1G080200</name>
</gene>
<feature type="compositionally biased region" description="Low complexity" evidence="1">
    <location>
        <begin position="17"/>
        <end position="26"/>
    </location>
</feature>
<reference evidence="2 3" key="1">
    <citation type="submission" date="2018-04" db="EMBL/GenBank/DDBJ databases">
        <title>WGS assembly of Panicum hallii var. hallii HAL2.</title>
        <authorList>
            <person name="Lovell J."/>
            <person name="Jenkins J."/>
            <person name="Lowry D."/>
            <person name="Mamidi S."/>
            <person name="Sreedasyam A."/>
            <person name="Weng X."/>
            <person name="Barry K."/>
            <person name="Bonette J."/>
            <person name="Campitelli B."/>
            <person name="Daum C."/>
            <person name="Gordon S."/>
            <person name="Gould B."/>
            <person name="Lipzen A."/>
            <person name="MacQueen A."/>
            <person name="Palacio-Mejia J."/>
            <person name="Plott C."/>
            <person name="Shakirov E."/>
            <person name="Shu S."/>
            <person name="Yoshinaga Y."/>
            <person name="Zane M."/>
            <person name="Rokhsar D."/>
            <person name="Grimwood J."/>
            <person name="Schmutz J."/>
            <person name="Juenger T."/>
        </authorList>
    </citation>
    <scope>NUCLEOTIDE SEQUENCE [LARGE SCALE GENOMIC DNA]</scope>
    <source>
        <strain evidence="3">cv. HAL2</strain>
    </source>
</reference>
<dbReference type="Gramene" id="PUZ74624">
    <property type="protein sequence ID" value="PUZ74624"/>
    <property type="gene ID" value="GQ55_1G080200"/>
</dbReference>
<dbReference type="AlphaFoldDB" id="A0A2T7F3G8"/>
<accession>A0A2T7F3G8</accession>
<evidence type="ECO:0000313" key="3">
    <source>
        <dbReference type="Proteomes" id="UP000244336"/>
    </source>
</evidence>
<name>A0A2T7F3G8_9POAL</name>
<sequence length="172" mass="18169">MESGEGLAPPTAPITTGQARSNAGARSRGGRYFIYRPPLESDPSGAVANTAGRRAAQVSTTGFPSWRRVPASQVEGSVVNCRRRNSQRHGGRRRCAQFDGRLLYLASGHVFGGCAFHRTYGRGGGGAAGRSVRTGVDVERVAARHDSSDRHGGHRAAARPAACRRCAAIGAW</sequence>
<evidence type="ECO:0000313" key="2">
    <source>
        <dbReference type="EMBL" id="PUZ74624.1"/>
    </source>
</evidence>
<protein>
    <submittedName>
        <fullName evidence="2">Uncharacterized protein</fullName>
    </submittedName>
</protein>
<evidence type="ECO:0000256" key="1">
    <source>
        <dbReference type="SAM" id="MobiDB-lite"/>
    </source>
</evidence>
<proteinExistence type="predicted"/>
<keyword evidence="3" id="KW-1185">Reference proteome</keyword>
<feature type="region of interest" description="Disordered" evidence="1">
    <location>
        <begin position="1"/>
        <end position="28"/>
    </location>
</feature>
<organism evidence="2 3">
    <name type="scientific">Panicum hallii var. hallii</name>
    <dbReference type="NCBI Taxonomy" id="1504633"/>
    <lineage>
        <taxon>Eukaryota</taxon>
        <taxon>Viridiplantae</taxon>
        <taxon>Streptophyta</taxon>
        <taxon>Embryophyta</taxon>
        <taxon>Tracheophyta</taxon>
        <taxon>Spermatophyta</taxon>
        <taxon>Magnoliopsida</taxon>
        <taxon>Liliopsida</taxon>
        <taxon>Poales</taxon>
        <taxon>Poaceae</taxon>
        <taxon>PACMAD clade</taxon>
        <taxon>Panicoideae</taxon>
        <taxon>Panicodae</taxon>
        <taxon>Paniceae</taxon>
        <taxon>Panicinae</taxon>
        <taxon>Panicum</taxon>
        <taxon>Panicum sect. Panicum</taxon>
    </lineage>
</organism>
<dbReference type="Proteomes" id="UP000244336">
    <property type="component" value="Chromosome 1"/>
</dbReference>
<dbReference type="EMBL" id="CM009749">
    <property type="protein sequence ID" value="PUZ74624.1"/>
    <property type="molecule type" value="Genomic_DNA"/>
</dbReference>